<dbReference type="SUPFAM" id="SSF46785">
    <property type="entry name" value="Winged helix' DNA-binding domain"/>
    <property type="match status" value="1"/>
</dbReference>
<evidence type="ECO:0000259" key="1">
    <source>
        <dbReference type="PROSITE" id="PS50995"/>
    </source>
</evidence>
<gene>
    <name evidence="2" type="ORF">ACFFLI_02645</name>
</gene>
<comment type="caution">
    <text evidence="2">The sequence shown here is derived from an EMBL/GenBank/DDBJ whole genome shotgun (WGS) entry which is preliminary data.</text>
</comment>
<dbReference type="InterPro" id="IPR039422">
    <property type="entry name" value="MarR/SlyA-like"/>
</dbReference>
<dbReference type="Pfam" id="PF12802">
    <property type="entry name" value="MarR_2"/>
    <property type="match status" value="1"/>
</dbReference>
<protein>
    <submittedName>
        <fullName evidence="2">MarR family winged helix-turn-helix transcriptional regulator</fullName>
    </submittedName>
</protein>
<evidence type="ECO:0000313" key="2">
    <source>
        <dbReference type="EMBL" id="MFB9768770.1"/>
    </source>
</evidence>
<feature type="domain" description="HTH marR-type" evidence="1">
    <location>
        <begin position="4"/>
        <end position="136"/>
    </location>
</feature>
<dbReference type="RefSeq" id="WP_137642278.1">
    <property type="nucleotide sequence ID" value="NZ_BJEA01000007.1"/>
</dbReference>
<dbReference type="Proteomes" id="UP001589691">
    <property type="component" value="Unassembled WGS sequence"/>
</dbReference>
<dbReference type="InterPro" id="IPR036388">
    <property type="entry name" value="WH-like_DNA-bd_sf"/>
</dbReference>
<dbReference type="EMBL" id="JBHLZY010000005">
    <property type="protein sequence ID" value="MFB9768770.1"/>
    <property type="molecule type" value="Genomic_DNA"/>
</dbReference>
<keyword evidence="3" id="KW-1185">Reference proteome</keyword>
<organism evidence="2 3">
    <name type="scientific">Lactiplantibacillus modestisalitolerans</name>
    <dbReference type="NCBI Taxonomy" id="1457219"/>
    <lineage>
        <taxon>Bacteria</taxon>
        <taxon>Bacillati</taxon>
        <taxon>Bacillota</taxon>
        <taxon>Bacilli</taxon>
        <taxon>Lactobacillales</taxon>
        <taxon>Lactobacillaceae</taxon>
        <taxon>Lactiplantibacillus</taxon>
    </lineage>
</organism>
<dbReference type="PROSITE" id="PS50995">
    <property type="entry name" value="HTH_MARR_2"/>
    <property type="match status" value="1"/>
</dbReference>
<evidence type="ECO:0000313" key="3">
    <source>
        <dbReference type="Proteomes" id="UP001589691"/>
    </source>
</evidence>
<proteinExistence type="predicted"/>
<dbReference type="SMART" id="SM00347">
    <property type="entry name" value="HTH_MARR"/>
    <property type="match status" value="1"/>
</dbReference>
<accession>A0ABV5WRI3</accession>
<dbReference type="InterPro" id="IPR036390">
    <property type="entry name" value="WH_DNA-bd_sf"/>
</dbReference>
<name>A0ABV5WRI3_9LACO</name>
<dbReference type="InterPro" id="IPR000835">
    <property type="entry name" value="HTH_MarR-typ"/>
</dbReference>
<reference evidence="2 3" key="1">
    <citation type="submission" date="2024-09" db="EMBL/GenBank/DDBJ databases">
        <authorList>
            <person name="Sun Q."/>
            <person name="Mori K."/>
        </authorList>
    </citation>
    <scope>NUCLEOTIDE SEQUENCE [LARGE SCALE GENOMIC DNA]</scope>
    <source>
        <strain evidence="2 3">TBRC 4576</strain>
    </source>
</reference>
<dbReference type="PANTHER" id="PTHR33164">
    <property type="entry name" value="TRANSCRIPTIONAL REGULATOR, MARR FAMILY"/>
    <property type="match status" value="1"/>
</dbReference>
<dbReference type="PANTHER" id="PTHR33164:SF57">
    <property type="entry name" value="MARR-FAMILY TRANSCRIPTIONAL REGULATOR"/>
    <property type="match status" value="1"/>
</dbReference>
<dbReference type="Gene3D" id="1.10.10.10">
    <property type="entry name" value="Winged helix-like DNA-binding domain superfamily/Winged helix DNA-binding domain"/>
    <property type="match status" value="1"/>
</dbReference>
<sequence>MDHEAMVAREVLVLARKITCRRNRHLRQLDLTIEQADALIYFGDHPQQSMAAFKTVQQITHQTARLIIQRLVKRKLLVLTADPNDGRSKRVALTAAGQSKREQLRQHGWQTSAALFKQFTPVQQQTFLALLKLANQSLESSED</sequence>